<feature type="domain" description="MRCK/ROCK kinase PH" evidence="1">
    <location>
        <begin position="1"/>
        <end position="32"/>
    </location>
</feature>
<name>A0A5B7I7S5_PORTR</name>
<reference evidence="2 3" key="1">
    <citation type="submission" date="2019-05" db="EMBL/GenBank/DDBJ databases">
        <title>Another draft genome of Portunus trituberculatus and its Hox gene families provides insights of decapod evolution.</title>
        <authorList>
            <person name="Jeong J.-H."/>
            <person name="Song I."/>
            <person name="Kim S."/>
            <person name="Choi T."/>
            <person name="Kim D."/>
            <person name="Ryu S."/>
            <person name="Kim W."/>
        </authorList>
    </citation>
    <scope>NUCLEOTIDE SEQUENCE [LARGE SCALE GENOMIC DNA]</scope>
    <source>
        <tissue evidence="2">Muscle</tissue>
    </source>
</reference>
<evidence type="ECO:0000259" key="1">
    <source>
        <dbReference type="Pfam" id="PF25346"/>
    </source>
</evidence>
<dbReference type="InterPro" id="IPR057529">
    <property type="entry name" value="MRCK/ROCK_PH"/>
</dbReference>
<dbReference type="AlphaFoldDB" id="A0A5B7I7S5"/>
<evidence type="ECO:0000313" key="3">
    <source>
        <dbReference type="Proteomes" id="UP000324222"/>
    </source>
</evidence>
<protein>
    <submittedName>
        <fullName evidence="2">Serine/threonine-protein kinase MRCK alpha</fullName>
    </submittedName>
</protein>
<dbReference type="Pfam" id="PF25346">
    <property type="entry name" value="PH_MRCK"/>
    <property type="match status" value="1"/>
</dbReference>
<dbReference type="Proteomes" id="UP000324222">
    <property type="component" value="Unassembled WGS sequence"/>
</dbReference>
<keyword evidence="2" id="KW-0418">Kinase</keyword>
<dbReference type="Gene3D" id="2.30.29.30">
    <property type="entry name" value="Pleckstrin-homology domain (PH domain)/Phosphotyrosine-binding domain (PTB)"/>
    <property type="match status" value="1"/>
</dbReference>
<evidence type="ECO:0000313" key="2">
    <source>
        <dbReference type="EMBL" id="MPC81461.1"/>
    </source>
</evidence>
<organism evidence="2 3">
    <name type="scientific">Portunus trituberculatus</name>
    <name type="common">Swimming crab</name>
    <name type="synonym">Neptunus trituberculatus</name>
    <dbReference type="NCBI Taxonomy" id="210409"/>
    <lineage>
        <taxon>Eukaryota</taxon>
        <taxon>Metazoa</taxon>
        <taxon>Ecdysozoa</taxon>
        <taxon>Arthropoda</taxon>
        <taxon>Crustacea</taxon>
        <taxon>Multicrustacea</taxon>
        <taxon>Malacostraca</taxon>
        <taxon>Eumalacostraca</taxon>
        <taxon>Eucarida</taxon>
        <taxon>Decapoda</taxon>
        <taxon>Pleocyemata</taxon>
        <taxon>Brachyura</taxon>
        <taxon>Eubrachyura</taxon>
        <taxon>Portunoidea</taxon>
        <taxon>Portunidae</taxon>
        <taxon>Portuninae</taxon>
        <taxon>Portunus</taxon>
    </lineage>
</organism>
<dbReference type="InterPro" id="IPR011993">
    <property type="entry name" value="PH-like_dom_sf"/>
</dbReference>
<comment type="caution">
    <text evidence="2">The sequence shown here is derived from an EMBL/GenBank/DDBJ whole genome shotgun (WGS) entry which is preliminary data.</text>
</comment>
<sequence length="84" mass="9342">MRDEQFEVSTVRDSDVIHANKKDIPCIFRQMYRSTLSCLPLALSQSRVCSAVTSAPQCLRHSRSTLVCVNPACELIFCAPILAV</sequence>
<gene>
    <name evidence="2" type="primary">CDC42BPA_0</name>
    <name evidence="2" type="ORF">E2C01_076078</name>
</gene>
<accession>A0A5B7I7S5</accession>
<keyword evidence="2" id="KW-0808">Transferase</keyword>
<dbReference type="EMBL" id="VSRR010057007">
    <property type="protein sequence ID" value="MPC81461.1"/>
    <property type="molecule type" value="Genomic_DNA"/>
</dbReference>
<proteinExistence type="predicted"/>
<keyword evidence="3" id="KW-1185">Reference proteome</keyword>
<dbReference type="GO" id="GO:0016301">
    <property type="term" value="F:kinase activity"/>
    <property type="evidence" value="ECO:0007669"/>
    <property type="project" value="UniProtKB-KW"/>
</dbReference>